<dbReference type="Proteomes" id="UP001285441">
    <property type="component" value="Unassembled WGS sequence"/>
</dbReference>
<dbReference type="AlphaFoldDB" id="A0AAE0NSI4"/>
<keyword evidence="2" id="KW-1185">Reference proteome</keyword>
<reference evidence="1" key="1">
    <citation type="journal article" date="2023" name="Mol. Phylogenet. Evol.">
        <title>Genome-scale phylogeny and comparative genomics of the fungal order Sordariales.</title>
        <authorList>
            <person name="Hensen N."/>
            <person name="Bonometti L."/>
            <person name="Westerberg I."/>
            <person name="Brannstrom I.O."/>
            <person name="Guillou S."/>
            <person name="Cros-Aarteil S."/>
            <person name="Calhoun S."/>
            <person name="Haridas S."/>
            <person name="Kuo A."/>
            <person name="Mondo S."/>
            <person name="Pangilinan J."/>
            <person name="Riley R."/>
            <person name="LaButti K."/>
            <person name="Andreopoulos B."/>
            <person name="Lipzen A."/>
            <person name="Chen C."/>
            <person name="Yan M."/>
            <person name="Daum C."/>
            <person name="Ng V."/>
            <person name="Clum A."/>
            <person name="Steindorff A."/>
            <person name="Ohm R.A."/>
            <person name="Martin F."/>
            <person name="Silar P."/>
            <person name="Natvig D.O."/>
            <person name="Lalanne C."/>
            <person name="Gautier V."/>
            <person name="Ament-Velasquez S.L."/>
            <person name="Kruys A."/>
            <person name="Hutchinson M.I."/>
            <person name="Powell A.J."/>
            <person name="Barry K."/>
            <person name="Miller A.N."/>
            <person name="Grigoriev I.V."/>
            <person name="Debuchy R."/>
            <person name="Gladieux P."/>
            <person name="Hiltunen Thoren M."/>
            <person name="Johannesson H."/>
        </authorList>
    </citation>
    <scope>NUCLEOTIDE SEQUENCE</scope>
    <source>
        <strain evidence="1">CBS 232.78</strain>
    </source>
</reference>
<proteinExistence type="predicted"/>
<gene>
    <name evidence="1" type="ORF">B0H63DRAFT_447629</name>
</gene>
<evidence type="ECO:0000313" key="1">
    <source>
        <dbReference type="EMBL" id="KAK3386715.1"/>
    </source>
</evidence>
<organism evidence="1 2">
    <name type="scientific">Podospora didyma</name>
    <dbReference type="NCBI Taxonomy" id="330526"/>
    <lineage>
        <taxon>Eukaryota</taxon>
        <taxon>Fungi</taxon>
        <taxon>Dikarya</taxon>
        <taxon>Ascomycota</taxon>
        <taxon>Pezizomycotina</taxon>
        <taxon>Sordariomycetes</taxon>
        <taxon>Sordariomycetidae</taxon>
        <taxon>Sordariales</taxon>
        <taxon>Podosporaceae</taxon>
        <taxon>Podospora</taxon>
    </lineage>
</organism>
<dbReference type="EMBL" id="JAULSW010000003">
    <property type="protein sequence ID" value="KAK3386715.1"/>
    <property type="molecule type" value="Genomic_DNA"/>
</dbReference>
<accession>A0AAE0NSI4</accession>
<reference evidence="1" key="2">
    <citation type="submission" date="2023-06" db="EMBL/GenBank/DDBJ databases">
        <authorList>
            <consortium name="Lawrence Berkeley National Laboratory"/>
            <person name="Haridas S."/>
            <person name="Hensen N."/>
            <person name="Bonometti L."/>
            <person name="Westerberg I."/>
            <person name="Brannstrom I.O."/>
            <person name="Guillou S."/>
            <person name="Cros-Aarteil S."/>
            <person name="Calhoun S."/>
            <person name="Kuo A."/>
            <person name="Mondo S."/>
            <person name="Pangilinan J."/>
            <person name="Riley R."/>
            <person name="LaButti K."/>
            <person name="Andreopoulos B."/>
            <person name="Lipzen A."/>
            <person name="Chen C."/>
            <person name="Yanf M."/>
            <person name="Daum C."/>
            <person name="Ng V."/>
            <person name="Clum A."/>
            <person name="Steindorff A."/>
            <person name="Ohm R."/>
            <person name="Martin F."/>
            <person name="Silar P."/>
            <person name="Natvig D."/>
            <person name="Lalanne C."/>
            <person name="Gautier V."/>
            <person name="Ament-velasquez S.L."/>
            <person name="Kruys A."/>
            <person name="Hutchinson M.I."/>
            <person name="Powell A.J."/>
            <person name="Barry K."/>
            <person name="Miller A.N."/>
            <person name="Grigoriev I.V."/>
            <person name="Debuchy R."/>
            <person name="Gladieux P."/>
            <person name="Thoren M.H."/>
            <person name="Johannesson H."/>
        </authorList>
    </citation>
    <scope>NUCLEOTIDE SEQUENCE</scope>
    <source>
        <strain evidence="1">CBS 232.78</strain>
    </source>
</reference>
<evidence type="ECO:0000313" key="2">
    <source>
        <dbReference type="Proteomes" id="UP001285441"/>
    </source>
</evidence>
<sequence length="230" mass="26721">MAAALTVLAKTAPQGTIEQKNRLFFILLCIKELDLPLATQISTEQHFSDLESSLNQLPDLDAWPGRVHASFLGSKARKRSRHPDVHKLRDTYQLPAADGDTALLVTVMYLQRQTERLDRPWELIKGVDRHEYCWRRPPPKFSERETLQYANAAWVLEKDDDIKVFRAYGCTCRGFDEFQDILGHWQQDPRIQDSDKLGIKLITGLEDPRDKTRLVKGWEQYKEKLLRFSV</sequence>
<comment type="caution">
    <text evidence="1">The sequence shown here is derived from an EMBL/GenBank/DDBJ whole genome shotgun (WGS) entry which is preliminary data.</text>
</comment>
<name>A0AAE0NSI4_9PEZI</name>
<protein>
    <submittedName>
        <fullName evidence="1">Uncharacterized protein</fullName>
    </submittedName>
</protein>